<reference evidence="3 4" key="1">
    <citation type="submission" date="2020-02" db="EMBL/GenBank/DDBJ databases">
        <title>Acidophilic actinobacteria isolated from forest soil.</title>
        <authorList>
            <person name="Golinska P."/>
        </authorList>
    </citation>
    <scope>NUCLEOTIDE SEQUENCE [LARGE SCALE GENOMIC DNA]</scope>
    <source>
        <strain evidence="3 4">NL8</strain>
    </source>
</reference>
<dbReference type="InterPro" id="IPR002477">
    <property type="entry name" value="Peptidoglycan-bd-like"/>
</dbReference>
<evidence type="ECO:0000259" key="2">
    <source>
        <dbReference type="Pfam" id="PF01471"/>
    </source>
</evidence>
<comment type="caution">
    <text evidence="3">The sequence shown here is derived from an EMBL/GenBank/DDBJ whole genome shotgun (WGS) entry which is preliminary data.</text>
</comment>
<dbReference type="RefSeq" id="WP_212020817.1">
    <property type="nucleotide sequence ID" value="NZ_JAAFYZ010000291.1"/>
</dbReference>
<evidence type="ECO:0000313" key="3">
    <source>
        <dbReference type="EMBL" id="MBS2553848.1"/>
    </source>
</evidence>
<accession>A0ABS5L679</accession>
<dbReference type="InterPro" id="IPR036365">
    <property type="entry name" value="PGBD-like_sf"/>
</dbReference>
<dbReference type="InterPro" id="IPR036366">
    <property type="entry name" value="PGBDSf"/>
</dbReference>
<dbReference type="SUPFAM" id="SSF47090">
    <property type="entry name" value="PGBD-like"/>
    <property type="match status" value="1"/>
</dbReference>
<dbReference type="Gene3D" id="1.10.101.10">
    <property type="entry name" value="PGBD-like superfamily/PGBD"/>
    <property type="match status" value="1"/>
</dbReference>
<dbReference type="Proteomes" id="UP000730482">
    <property type="component" value="Unassembled WGS sequence"/>
</dbReference>
<protein>
    <submittedName>
        <fullName evidence="3">Peptidoglycan-binding protein</fullName>
    </submittedName>
</protein>
<sequence>MRRIRNAAIAAVVTAAAGLIAVPAAQARVGAGWVGNGETNNPHAVWCVQNMLDGLGYNAGATDSLWGPNTRAAVLRFQTAYRSVLGTPDAIVGPSTGDELLDVWAATGHSNGWGGYCGYWLPTTHN</sequence>
<feature type="signal peptide" evidence="1">
    <location>
        <begin position="1"/>
        <end position="27"/>
    </location>
</feature>
<evidence type="ECO:0000256" key="1">
    <source>
        <dbReference type="SAM" id="SignalP"/>
    </source>
</evidence>
<keyword evidence="1" id="KW-0732">Signal</keyword>
<name>A0ABS5L679_9ACTN</name>
<keyword evidence="4" id="KW-1185">Reference proteome</keyword>
<gene>
    <name evidence="3" type="ORF">KGQ19_44045</name>
</gene>
<evidence type="ECO:0000313" key="4">
    <source>
        <dbReference type="Proteomes" id="UP000730482"/>
    </source>
</evidence>
<feature type="chain" id="PRO_5045796150" evidence="1">
    <location>
        <begin position="28"/>
        <end position="126"/>
    </location>
</feature>
<organism evidence="3 4">
    <name type="scientific">Catenulispora pinistramenti</name>
    <dbReference type="NCBI Taxonomy" id="2705254"/>
    <lineage>
        <taxon>Bacteria</taxon>
        <taxon>Bacillati</taxon>
        <taxon>Actinomycetota</taxon>
        <taxon>Actinomycetes</taxon>
        <taxon>Catenulisporales</taxon>
        <taxon>Catenulisporaceae</taxon>
        <taxon>Catenulispora</taxon>
    </lineage>
</organism>
<dbReference type="EMBL" id="JAAFYZ010000291">
    <property type="protein sequence ID" value="MBS2553848.1"/>
    <property type="molecule type" value="Genomic_DNA"/>
</dbReference>
<proteinExistence type="predicted"/>
<dbReference type="Pfam" id="PF01471">
    <property type="entry name" value="PG_binding_1"/>
    <property type="match status" value="1"/>
</dbReference>
<feature type="domain" description="Peptidoglycan binding-like" evidence="2">
    <location>
        <begin position="48"/>
        <end position="96"/>
    </location>
</feature>